<gene>
    <name evidence="3" type="ORF">CH371_05645</name>
</gene>
<evidence type="ECO:0000259" key="2">
    <source>
        <dbReference type="Pfam" id="PF18912"/>
    </source>
</evidence>
<evidence type="ECO:0000313" key="4">
    <source>
        <dbReference type="Proteomes" id="UP000231912"/>
    </source>
</evidence>
<dbReference type="EMBL" id="NPDT01000001">
    <property type="protein sequence ID" value="PJZ67503.1"/>
    <property type="molecule type" value="Genomic_DNA"/>
</dbReference>
<name>A0A2M9ZGF9_9LEPT</name>
<evidence type="ECO:0000313" key="3">
    <source>
        <dbReference type="EMBL" id="PJZ67503.1"/>
    </source>
</evidence>
<dbReference type="InterPro" id="IPR029057">
    <property type="entry name" value="PRTase-like"/>
</dbReference>
<dbReference type="Pfam" id="PF18912">
    <property type="entry name" value="DZR_2"/>
    <property type="match status" value="1"/>
</dbReference>
<dbReference type="InterPro" id="IPR051910">
    <property type="entry name" value="ComF/GntX_DNA_util-trans"/>
</dbReference>
<reference evidence="3 4" key="1">
    <citation type="submission" date="2017-07" db="EMBL/GenBank/DDBJ databases">
        <title>Leptospira spp. isolated from tropical soils.</title>
        <authorList>
            <person name="Thibeaux R."/>
            <person name="Iraola G."/>
            <person name="Ferres I."/>
            <person name="Bierque E."/>
            <person name="Girault D."/>
            <person name="Soupe-Gilbert M.-E."/>
            <person name="Picardeau M."/>
            <person name="Goarant C."/>
        </authorList>
    </citation>
    <scope>NUCLEOTIDE SEQUENCE [LARGE SCALE GENOMIC DNA]</scope>
    <source>
        <strain evidence="3 4">FH2-C-A2</strain>
    </source>
</reference>
<dbReference type="SUPFAM" id="SSF53271">
    <property type="entry name" value="PRTase-like"/>
    <property type="match status" value="1"/>
</dbReference>
<protein>
    <submittedName>
        <fullName evidence="3">Competence protein ComFC</fullName>
    </submittedName>
</protein>
<accession>A0A2M9ZGF9</accession>
<proteinExistence type="inferred from homology"/>
<evidence type="ECO:0000256" key="1">
    <source>
        <dbReference type="ARBA" id="ARBA00008007"/>
    </source>
</evidence>
<dbReference type="InterPro" id="IPR000836">
    <property type="entry name" value="PRTase_dom"/>
</dbReference>
<dbReference type="InterPro" id="IPR044005">
    <property type="entry name" value="DZR_2"/>
</dbReference>
<dbReference type="RefSeq" id="WP_100757966.1">
    <property type="nucleotide sequence ID" value="NZ_NPDT01000001.1"/>
</dbReference>
<comment type="similarity">
    <text evidence="1">Belongs to the ComF/GntX family.</text>
</comment>
<dbReference type="CDD" id="cd06223">
    <property type="entry name" value="PRTases_typeI"/>
    <property type="match status" value="1"/>
</dbReference>
<dbReference type="Gene3D" id="3.40.50.2020">
    <property type="match status" value="1"/>
</dbReference>
<feature type="domain" description="Double zinc ribbon" evidence="2">
    <location>
        <begin position="9"/>
        <end position="66"/>
    </location>
</feature>
<dbReference type="AlphaFoldDB" id="A0A2M9ZGF9"/>
<sequence length="241" mass="27789">MVYRICIFLLNLFFPLTCGVCGKEDYYSRHTALCGPCIRKAGPKRRGPRCRVCSNLLPESGLCSFCDSRNVFFDRALSIHDRSDILSLALNRLKTRQEYSLSFFLGLGSKKVLRSIRSEPWEAYCLLPSHQKRGWLGSKNRPFRPTERLSDIVSNTLKIPEIRPLHKKSKDKQAGKSYAERFFHAHEAWEIREEWKGVCPKRILLLDDVFTTGASVNEASRILKRNGAEKVYVLTYLRTLD</sequence>
<comment type="caution">
    <text evidence="3">The sequence shown here is derived from an EMBL/GenBank/DDBJ whole genome shotgun (WGS) entry which is preliminary data.</text>
</comment>
<dbReference type="PANTHER" id="PTHR47505:SF1">
    <property type="entry name" value="DNA UTILIZATION PROTEIN YHGH"/>
    <property type="match status" value="1"/>
</dbReference>
<dbReference type="PANTHER" id="PTHR47505">
    <property type="entry name" value="DNA UTILIZATION PROTEIN YHGH"/>
    <property type="match status" value="1"/>
</dbReference>
<organism evidence="3 4">
    <name type="scientific">Leptospira wolffii</name>
    <dbReference type="NCBI Taxonomy" id="409998"/>
    <lineage>
        <taxon>Bacteria</taxon>
        <taxon>Pseudomonadati</taxon>
        <taxon>Spirochaetota</taxon>
        <taxon>Spirochaetia</taxon>
        <taxon>Leptospirales</taxon>
        <taxon>Leptospiraceae</taxon>
        <taxon>Leptospira</taxon>
    </lineage>
</organism>
<dbReference type="Proteomes" id="UP000231912">
    <property type="component" value="Unassembled WGS sequence"/>
</dbReference>